<reference evidence="1 2" key="1">
    <citation type="submission" date="2023-09" db="EMBL/GenBank/DDBJ databases">
        <authorList>
            <person name="Wang M."/>
        </authorList>
    </citation>
    <scope>NUCLEOTIDE SEQUENCE [LARGE SCALE GENOMIC DNA]</scope>
    <source>
        <strain evidence="1">GT-2023</strain>
        <tissue evidence="1">Liver</tissue>
    </source>
</reference>
<sequence>MDIIKQHGVAEARGTGPSGVQGYEAAPLSRCNRAIVDTLFPANLQLSSERGCHGNLLLPVAAAGSPSLTKLCALPMIVDSRKTRESCSPLNWILSWSAEIEITLHHCYFSWRDVQ</sequence>
<name>A0ABR3M0Y3_9TELE</name>
<organism evidence="1 2">
    <name type="scientific">Cirrhinus molitorella</name>
    <name type="common">mud carp</name>
    <dbReference type="NCBI Taxonomy" id="172907"/>
    <lineage>
        <taxon>Eukaryota</taxon>
        <taxon>Metazoa</taxon>
        <taxon>Chordata</taxon>
        <taxon>Craniata</taxon>
        <taxon>Vertebrata</taxon>
        <taxon>Euteleostomi</taxon>
        <taxon>Actinopterygii</taxon>
        <taxon>Neopterygii</taxon>
        <taxon>Teleostei</taxon>
        <taxon>Ostariophysi</taxon>
        <taxon>Cypriniformes</taxon>
        <taxon>Cyprinidae</taxon>
        <taxon>Labeoninae</taxon>
        <taxon>Labeonini</taxon>
        <taxon>Cirrhinus</taxon>
    </lineage>
</organism>
<comment type="caution">
    <text evidence="1">The sequence shown here is derived from an EMBL/GenBank/DDBJ whole genome shotgun (WGS) entry which is preliminary data.</text>
</comment>
<protein>
    <submittedName>
        <fullName evidence="1">Uncharacterized protein</fullName>
    </submittedName>
</protein>
<keyword evidence="2" id="KW-1185">Reference proteome</keyword>
<gene>
    <name evidence="1" type="ORF">QQF64_011185</name>
</gene>
<dbReference type="EMBL" id="JAYMGO010000017">
    <property type="protein sequence ID" value="KAL1257941.1"/>
    <property type="molecule type" value="Genomic_DNA"/>
</dbReference>
<evidence type="ECO:0000313" key="1">
    <source>
        <dbReference type="EMBL" id="KAL1257941.1"/>
    </source>
</evidence>
<dbReference type="Proteomes" id="UP001558613">
    <property type="component" value="Unassembled WGS sequence"/>
</dbReference>
<proteinExistence type="predicted"/>
<evidence type="ECO:0000313" key="2">
    <source>
        <dbReference type="Proteomes" id="UP001558613"/>
    </source>
</evidence>
<accession>A0ABR3M0Y3</accession>